<reference evidence="1" key="1">
    <citation type="submission" date="2021-01" db="EMBL/GenBank/DDBJ databases">
        <authorList>
            <consortium name="Genoscope - CEA"/>
            <person name="William W."/>
        </authorList>
    </citation>
    <scope>NUCLEOTIDE SEQUENCE</scope>
</reference>
<accession>A0A8S1KN98</accession>
<keyword evidence="2" id="KW-1185">Reference proteome</keyword>
<sequence>MGCLQQKISKKEQLLEVPIQNLSNGPINMNKNIILYHIQCYNRNYSLKSIDQSTILKRRRTKEQITEQSSPTKIYK</sequence>
<evidence type="ECO:0000313" key="2">
    <source>
        <dbReference type="Proteomes" id="UP000688137"/>
    </source>
</evidence>
<proteinExistence type="predicted"/>
<dbReference type="EMBL" id="CAJJDM010000022">
    <property type="protein sequence ID" value="CAD8055951.1"/>
    <property type="molecule type" value="Genomic_DNA"/>
</dbReference>
<dbReference type="AlphaFoldDB" id="A0A8S1KN98"/>
<gene>
    <name evidence="1" type="ORF">PPRIM_AZ9-3.1.T0240053</name>
</gene>
<comment type="caution">
    <text evidence="1">The sequence shown here is derived from an EMBL/GenBank/DDBJ whole genome shotgun (WGS) entry which is preliminary data.</text>
</comment>
<evidence type="ECO:0000313" key="1">
    <source>
        <dbReference type="EMBL" id="CAD8055951.1"/>
    </source>
</evidence>
<dbReference type="Proteomes" id="UP000688137">
    <property type="component" value="Unassembled WGS sequence"/>
</dbReference>
<name>A0A8S1KN98_PARPR</name>
<organism evidence="1 2">
    <name type="scientific">Paramecium primaurelia</name>
    <dbReference type="NCBI Taxonomy" id="5886"/>
    <lineage>
        <taxon>Eukaryota</taxon>
        <taxon>Sar</taxon>
        <taxon>Alveolata</taxon>
        <taxon>Ciliophora</taxon>
        <taxon>Intramacronucleata</taxon>
        <taxon>Oligohymenophorea</taxon>
        <taxon>Peniculida</taxon>
        <taxon>Parameciidae</taxon>
        <taxon>Paramecium</taxon>
    </lineage>
</organism>
<protein>
    <submittedName>
        <fullName evidence="1">Uncharacterized protein</fullName>
    </submittedName>
</protein>